<keyword evidence="3" id="KW-1185">Reference proteome</keyword>
<evidence type="ECO:0000313" key="2">
    <source>
        <dbReference type="EMBL" id="MCG2420172.1"/>
    </source>
</evidence>
<reference evidence="2" key="1">
    <citation type="submission" date="2021-09" db="EMBL/GenBank/DDBJ databases">
        <title>Genome of Aequorivita sp. strain F47161.</title>
        <authorList>
            <person name="Wang Y."/>
        </authorList>
    </citation>
    <scope>NUCLEOTIDE SEQUENCE</scope>
    <source>
        <strain evidence="2">F47161</strain>
    </source>
</reference>
<name>A0A9X1QZD1_9FLAO</name>
<dbReference type="EMBL" id="JAIRBA010000034">
    <property type="protein sequence ID" value="MCG2420172.1"/>
    <property type="molecule type" value="Genomic_DNA"/>
</dbReference>
<protein>
    <submittedName>
        <fullName evidence="2">Sulfur reduction protein DsrE</fullName>
    </submittedName>
</protein>
<dbReference type="Gene3D" id="3.40.1260.10">
    <property type="entry name" value="DsrEFH-like"/>
    <property type="match status" value="1"/>
</dbReference>
<proteinExistence type="predicted"/>
<dbReference type="InterPro" id="IPR027396">
    <property type="entry name" value="DsrEFH-like"/>
</dbReference>
<evidence type="ECO:0000313" key="3">
    <source>
        <dbReference type="Proteomes" id="UP001139461"/>
    </source>
</evidence>
<feature type="chain" id="PRO_5040864014" evidence="1">
    <location>
        <begin position="22"/>
        <end position="139"/>
    </location>
</feature>
<dbReference type="RefSeq" id="WP_237603954.1">
    <property type="nucleotide sequence ID" value="NZ_JAIRBA010000034.1"/>
</dbReference>
<dbReference type="SUPFAM" id="SSF75169">
    <property type="entry name" value="DsrEFH-like"/>
    <property type="match status" value="1"/>
</dbReference>
<dbReference type="AlphaFoldDB" id="A0A9X1QZD1"/>
<keyword evidence="1" id="KW-0732">Signal</keyword>
<feature type="signal peptide" evidence="1">
    <location>
        <begin position="1"/>
        <end position="21"/>
    </location>
</feature>
<accession>A0A9X1QZD1</accession>
<organism evidence="2 3">
    <name type="scientific">Aequorivita vitellina</name>
    <dbReference type="NCBI Taxonomy" id="2874475"/>
    <lineage>
        <taxon>Bacteria</taxon>
        <taxon>Pseudomonadati</taxon>
        <taxon>Bacteroidota</taxon>
        <taxon>Flavobacteriia</taxon>
        <taxon>Flavobacteriales</taxon>
        <taxon>Flavobacteriaceae</taxon>
        <taxon>Aequorivita</taxon>
    </lineage>
</organism>
<comment type="caution">
    <text evidence="2">The sequence shown here is derived from an EMBL/GenBank/DDBJ whole genome shotgun (WGS) entry which is preliminary data.</text>
</comment>
<gene>
    <name evidence="2" type="ORF">K8089_14170</name>
</gene>
<evidence type="ECO:0000256" key="1">
    <source>
        <dbReference type="SAM" id="SignalP"/>
    </source>
</evidence>
<dbReference type="Proteomes" id="UP001139461">
    <property type="component" value="Unassembled WGS sequence"/>
</dbReference>
<sequence>MKTIFSTLILILFVTFGNMQNAVSQTSETQNYVVLTKKVPQLKPILLAARSLAKEDGQNFGNFEIIFCGKNIGDLTNAENLKPHIEAAEAIGANIIACGFSLKKFQVDVSKLPKEIKVVDNGILHNLHLQKKGYLSLEL</sequence>